<dbReference type="GO" id="GO:0005886">
    <property type="term" value="C:plasma membrane"/>
    <property type="evidence" value="ECO:0007669"/>
    <property type="project" value="UniProtKB-SubCell"/>
</dbReference>
<dbReference type="GO" id="GO:0008932">
    <property type="term" value="F:lytic endotransglycosylase activity"/>
    <property type="evidence" value="ECO:0007669"/>
    <property type="project" value="UniProtKB-UniRule"/>
</dbReference>
<sequence length="358" mass="40179">MNTDLDPSKYHVISVQKLKKIVFFSLIGIAIIGPLVSYGYYKFAVTRPSQTDKEVTYRVEKGQSVADISNELYSAEAINSAFLLKLYIVINKLQDNIQAGNYIIPAGSSVAEVANLLQHGKDDVDITFTEGMRVEEYALAASKTFKNIGYENFIELAKSYEGTLFPETYRFNIEVKENEIIDQMRETYKQRTASILTQENILKTGLSEKEILILASIVEREASDPAERPVVAGILINRFKEGELIGADATTQYAIAAKRYGCDTNSPVVCPNKTQAEEVNWWPHDLTVDELKDQSPYNTRAIVGLPPAPICSPGLDAIEAVINYTQTDYNYYLNDSQGKTHYAKTLEEHNINVSKYLR</sequence>
<keyword evidence="1 7" id="KW-1003">Cell membrane</keyword>
<evidence type="ECO:0000313" key="8">
    <source>
        <dbReference type="EMBL" id="MCA9301793.1"/>
    </source>
</evidence>
<evidence type="ECO:0000256" key="7">
    <source>
        <dbReference type="HAMAP-Rule" id="MF_02065"/>
    </source>
</evidence>
<dbReference type="Proteomes" id="UP000714817">
    <property type="component" value="Unassembled WGS sequence"/>
</dbReference>
<dbReference type="NCBIfam" id="TIGR00247">
    <property type="entry name" value="endolytic transglycosylase MltG"/>
    <property type="match status" value="1"/>
</dbReference>
<evidence type="ECO:0000256" key="2">
    <source>
        <dbReference type="ARBA" id="ARBA00022692"/>
    </source>
</evidence>
<keyword evidence="2 7" id="KW-0812">Transmembrane</keyword>
<comment type="subcellular location">
    <subcellularLocation>
        <location evidence="7">Cell membrane</location>
        <topology evidence="7">Single-pass membrane protein</topology>
    </subcellularLocation>
</comment>
<organism evidence="8 9">
    <name type="scientific">candidate division WWE3 bacterium</name>
    <dbReference type="NCBI Taxonomy" id="2053526"/>
    <lineage>
        <taxon>Bacteria</taxon>
        <taxon>Katanobacteria</taxon>
    </lineage>
</organism>
<comment type="caution">
    <text evidence="8">The sequence shown here is derived from an EMBL/GenBank/DDBJ whole genome shotgun (WGS) entry which is preliminary data.</text>
</comment>
<dbReference type="Gene3D" id="3.30.1490.480">
    <property type="entry name" value="Endolytic murein transglycosylase"/>
    <property type="match status" value="1"/>
</dbReference>
<reference evidence="8" key="1">
    <citation type="submission" date="2020-04" db="EMBL/GenBank/DDBJ databases">
        <authorList>
            <person name="Zhang T."/>
        </authorList>
    </citation>
    <scope>NUCLEOTIDE SEQUENCE</scope>
    <source>
        <strain evidence="8">HKST-UBA80</strain>
    </source>
</reference>
<gene>
    <name evidence="7 8" type="primary">mltG</name>
    <name evidence="8" type="ORF">KDA10_00270</name>
</gene>
<evidence type="ECO:0000256" key="5">
    <source>
        <dbReference type="ARBA" id="ARBA00023239"/>
    </source>
</evidence>
<keyword evidence="6 7" id="KW-0961">Cell wall biogenesis/degradation</keyword>
<dbReference type="GO" id="GO:0009252">
    <property type="term" value="P:peptidoglycan biosynthetic process"/>
    <property type="evidence" value="ECO:0007669"/>
    <property type="project" value="UniProtKB-UniRule"/>
</dbReference>
<name>A0A955E1J8_UNCKA</name>
<proteinExistence type="inferred from homology"/>
<dbReference type="HAMAP" id="MF_02065">
    <property type="entry name" value="MltG"/>
    <property type="match status" value="1"/>
</dbReference>
<dbReference type="InterPro" id="IPR003770">
    <property type="entry name" value="MLTG-like"/>
</dbReference>
<evidence type="ECO:0000313" key="9">
    <source>
        <dbReference type="Proteomes" id="UP000714817"/>
    </source>
</evidence>
<feature type="transmembrane region" description="Helical" evidence="7">
    <location>
        <begin position="21"/>
        <end position="41"/>
    </location>
</feature>
<keyword evidence="3 7" id="KW-1133">Transmembrane helix</keyword>
<dbReference type="PANTHER" id="PTHR30518">
    <property type="entry name" value="ENDOLYTIC MUREIN TRANSGLYCOSYLASE"/>
    <property type="match status" value="1"/>
</dbReference>
<accession>A0A955E1J8</accession>
<reference evidence="8" key="2">
    <citation type="journal article" date="2021" name="Microbiome">
        <title>Successional dynamics and alternative stable states in a saline activated sludge microbial community over 9 years.</title>
        <authorList>
            <person name="Wang Y."/>
            <person name="Ye J."/>
            <person name="Ju F."/>
            <person name="Liu L."/>
            <person name="Boyd J.A."/>
            <person name="Deng Y."/>
            <person name="Parks D.H."/>
            <person name="Jiang X."/>
            <person name="Yin X."/>
            <person name="Woodcroft B.J."/>
            <person name="Tyson G.W."/>
            <person name="Hugenholtz P."/>
            <person name="Polz M.F."/>
            <person name="Zhang T."/>
        </authorList>
    </citation>
    <scope>NUCLEOTIDE SEQUENCE</scope>
    <source>
        <strain evidence="8">HKST-UBA80</strain>
    </source>
</reference>
<evidence type="ECO:0000256" key="6">
    <source>
        <dbReference type="ARBA" id="ARBA00023316"/>
    </source>
</evidence>
<comment type="function">
    <text evidence="7">Functions as a peptidoglycan terminase that cleaves nascent peptidoglycan strands endolytically to terminate their elongation.</text>
</comment>
<protein>
    <recommendedName>
        <fullName evidence="7">Endolytic murein transglycosylase</fullName>
        <ecNumber evidence="7">4.2.2.29</ecNumber>
    </recommendedName>
    <alternativeName>
        <fullName evidence="7">Peptidoglycan lytic transglycosylase</fullName>
    </alternativeName>
    <alternativeName>
        <fullName evidence="7">Peptidoglycan polymerization terminase</fullName>
    </alternativeName>
</protein>
<dbReference type="GO" id="GO:0071555">
    <property type="term" value="P:cell wall organization"/>
    <property type="evidence" value="ECO:0007669"/>
    <property type="project" value="UniProtKB-KW"/>
</dbReference>
<dbReference type="EMBL" id="JAGQNY010000001">
    <property type="protein sequence ID" value="MCA9301793.1"/>
    <property type="molecule type" value="Genomic_DNA"/>
</dbReference>
<feature type="site" description="Important for catalytic activity" evidence="7">
    <location>
        <position position="221"/>
    </location>
</feature>
<evidence type="ECO:0000256" key="1">
    <source>
        <dbReference type="ARBA" id="ARBA00022475"/>
    </source>
</evidence>
<keyword evidence="5 7" id="KW-0456">Lyase</keyword>
<comment type="similarity">
    <text evidence="7">Belongs to the transglycosylase MltG family.</text>
</comment>
<dbReference type="Pfam" id="PF02618">
    <property type="entry name" value="YceG"/>
    <property type="match status" value="1"/>
</dbReference>
<comment type="catalytic activity">
    <reaction evidence="7">
        <text>a peptidoglycan chain = a peptidoglycan chain with N-acetyl-1,6-anhydromuramyl-[peptide] at the reducing end + a peptidoglycan chain with N-acetylglucosamine at the non-reducing end.</text>
        <dbReference type="EC" id="4.2.2.29"/>
    </reaction>
</comment>
<keyword evidence="4 7" id="KW-0472">Membrane</keyword>
<dbReference type="AlphaFoldDB" id="A0A955E1J8"/>
<evidence type="ECO:0000256" key="4">
    <source>
        <dbReference type="ARBA" id="ARBA00023136"/>
    </source>
</evidence>
<dbReference type="EC" id="4.2.2.29" evidence="7"/>
<dbReference type="PANTHER" id="PTHR30518:SF2">
    <property type="entry name" value="ENDOLYTIC MUREIN TRANSGLYCOSYLASE"/>
    <property type="match status" value="1"/>
</dbReference>
<evidence type="ECO:0000256" key="3">
    <source>
        <dbReference type="ARBA" id="ARBA00022989"/>
    </source>
</evidence>